<evidence type="ECO:0000313" key="1">
    <source>
        <dbReference type="EMBL" id="DAD45389.1"/>
    </source>
</evidence>
<dbReference type="AlphaFoldDB" id="A0A822ZPW0"/>
<accession>A0A822ZPW0</accession>
<protein>
    <submittedName>
        <fullName evidence="1">Uncharacterized protein</fullName>
    </submittedName>
</protein>
<evidence type="ECO:0000313" key="2">
    <source>
        <dbReference type="Proteomes" id="UP000607653"/>
    </source>
</evidence>
<comment type="caution">
    <text evidence="1">The sequence shown here is derived from an EMBL/GenBank/DDBJ whole genome shotgun (WGS) entry which is preliminary data.</text>
</comment>
<sequence length="109" mass="11228">MLSSTIIILHLPKELDKPSCSSHATEPPLIIGPSPVITIADTPAIQSPSSPIAEDITDSTSSSMAALVPSETAELASVELAPSTHLPHVSSHPIGNLIEVKCLQTSSVA</sequence>
<dbReference type="Proteomes" id="UP000607653">
    <property type="component" value="Unassembled WGS sequence"/>
</dbReference>
<proteinExistence type="predicted"/>
<dbReference type="EMBL" id="DUZY01000007">
    <property type="protein sequence ID" value="DAD45389.1"/>
    <property type="molecule type" value="Genomic_DNA"/>
</dbReference>
<organism evidence="1 2">
    <name type="scientific">Nelumbo nucifera</name>
    <name type="common">Sacred lotus</name>
    <dbReference type="NCBI Taxonomy" id="4432"/>
    <lineage>
        <taxon>Eukaryota</taxon>
        <taxon>Viridiplantae</taxon>
        <taxon>Streptophyta</taxon>
        <taxon>Embryophyta</taxon>
        <taxon>Tracheophyta</taxon>
        <taxon>Spermatophyta</taxon>
        <taxon>Magnoliopsida</taxon>
        <taxon>Proteales</taxon>
        <taxon>Nelumbonaceae</taxon>
        <taxon>Nelumbo</taxon>
    </lineage>
</organism>
<gene>
    <name evidence="1" type="ORF">HUJ06_003619</name>
</gene>
<name>A0A822ZPW0_NELNU</name>
<reference evidence="1 2" key="1">
    <citation type="journal article" date="2020" name="Mol. Biol. Evol.">
        <title>Distinct Expression and Methylation Patterns for Genes with Different Fates following a Single Whole-Genome Duplication in Flowering Plants.</title>
        <authorList>
            <person name="Shi T."/>
            <person name="Rahmani R.S."/>
            <person name="Gugger P.F."/>
            <person name="Wang M."/>
            <person name="Li H."/>
            <person name="Zhang Y."/>
            <person name="Li Z."/>
            <person name="Wang Q."/>
            <person name="Van de Peer Y."/>
            <person name="Marchal K."/>
            <person name="Chen J."/>
        </authorList>
    </citation>
    <scope>NUCLEOTIDE SEQUENCE [LARGE SCALE GENOMIC DNA]</scope>
    <source>
        <tissue evidence="1">Leaf</tissue>
    </source>
</reference>
<keyword evidence="2" id="KW-1185">Reference proteome</keyword>